<evidence type="ECO:0000313" key="4">
    <source>
        <dbReference type="Proteomes" id="UP000467488"/>
    </source>
</evidence>
<dbReference type="PANTHER" id="PTHR47313">
    <property type="entry name" value="RIBOSOMAL RNA LARGE SUBUNIT METHYLTRANSFERASE K/L"/>
    <property type="match status" value="1"/>
</dbReference>
<evidence type="ECO:0000313" key="3">
    <source>
        <dbReference type="EMBL" id="BBU84963.1"/>
    </source>
</evidence>
<proteinExistence type="predicted"/>
<dbReference type="AlphaFoldDB" id="A0A8S0FY83"/>
<dbReference type="PANTHER" id="PTHR47313:SF1">
    <property type="entry name" value="RIBOSOMAL RNA LARGE SUBUNIT METHYLTRANSFERASE K_L"/>
    <property type="match status" value="1"/>
</dbReference>
<reference evidence="3 4" key="1">
    <citation type="submission" date="2020-01" db="EMBL/GenBank/DDBJ databases">
        <title>Dynamics of blaIMP-6 dissemination in carbapenem resistant Enterobacteriacea isolated from regional surveillance in Osaka, Japan.</title>
        <authorList>
            <person name="Abe R."/>
            <person name="Akeda Y."/>
            <person name="Sugawara Y."/>
            <person name="Yamamoto N."/>
            <person name="Tomono K."/>
            <person name="Takeuchi D."/>
            <person name="Kawahara R."/>
            <person name="Hamada S."/>
        </authorList>
    </citation>
    <scope>NUCLEOTIDE SEQUENCE [LARGE SCALE GENOMIC DNA]</scope>
    <source>
        <strain evidence="3 4">E300</strain>
    </source>
</reference>
<name>A0A8S0FY83_ECOLX</name>
<accession>A0A8S0FY83</accession>
<feature type="domain" description="RlmL ferredoxin-like" evidence="2">
    <location>
        <begin position="4"/>
        <end position="46"/>
    </location>
</feature>
<keyword evidence="1" id="KW-0489">Methyltransferase</keyword>
<evidence type="ECO:0000256" key="1">
    <source>
        <dbReference type="ARBA" id="ARBA00022603"/>
    </source>
</evidence>
<organism evidence="3 4">
    <name type="scientific">Escherichia coli</name>
    <dbReference type="NCBI Taxonomy" id="562"/>
    <lineage>
        <taxon>Bacteria</taxon>
        <taxon>Pseudomonadati</taxon>
        <taxon>Pseudomonadota</taxon>
        <taxon>Gammaproteobacteria</taxon>
        <taxon>Enterobacterales</taxon>
        <taxon>Enterobacteriaceae</taxon>
        <taxon>Escherichia</taxon>
    </lineage>
</organism>
<dbReference type="EMBL" id="AP022360">
    <property type="protein sequence ID" value="BBU84963.1"/>
    <property type="molecule type" value="Genomic_DNA"/>
</dbReference>
<gene>
    <name evidence="3" type="ORF">EIMP300_63630</name>
</gene>
<keyword evidence="1" id="KW-0808">Transferase</keyword>
<protein>
    <recommendedName>
        <fullName evidence="2">RlmL ferredoxin-like domain-containing protein</fullName>
    </recommendedName>
</protein>
<dbReference type="Gene3D" id="3.30.2130.30">
    <property type="match status" value="1"/>
</dbReference>
<dbReference type="Proteomes" id="UP000467488">
    <property type="component" value="Chromosome"/>
</dbReference>
<evidence type="ECO:0000259" key="2">
    <source>
        <dbReference type="Pfam" id="PF22020"/>
    </source>
</evidence>
<dbReference type="InterPro" id="IPR054170">
    <property type="entry name" value="RlmL_1st"/>
</dbReference>
<dbReference type="GO" id="GO:0008990">
    <property type="term" value="F:rRNA (guanine-N2-)-methyltransferase activity"/>
    <property type="evidence" value="ECO:0007669"/>
    <property type="project" value="TreeGrafter"/>
</dbReference>
<dbReference type="Pfam" id="PF22020">
    <property type="entry name" value="RlmL_1st"/>
    <property type="match status" value="1"/>
</dbReference>
<sequence length="51" mass="5635">MNSLFASTARGLEELLKTELENLGAVECQVVQGGVHFKGDTRLVYQRLSLI</sequence>
<dbReference type="GO" id="GO:0070043">
    <property type="term" value="F:rRNA (guanine-N7-)-methyltransferase activity"/>
    <property type="evidence" value="ECO:0007669"/>
    <property type="project" value="TreeGrafter"/>
</dbReference>